<evidence type="ECO:0000313" key="4">
    <source>
        <dbReference type="EMBL" id="MBB5056911.1"/>
    </source>
</evidence>
<sequence>MEGKFVAYYRVSTKRQGISGLGLEAQRQAVHQYLNGGRWKLLSELTEVETGKRNDRPQLEQALGLCRLHKATLVIAKLDRLARNVNFISSLMESKVDFIAVDFPTANRLTVHILAAVAEHEAEMISTRTKAALVAAKARGTVLGGQRGDHKLNHRRGNRLSARVRGATASKRALDLLPIIASIKAAGATSLHGIAQELNERAIPTARGGEWSAVQVSRVLARAEN</sequence>
<dbReference type="InterPro" id="IPR036162">
    <property type="entry name" value="Resolvase-like_N_sf"/>
</dbReference>
<evidence type="ECO:0000256" key="1">
    <source>
        <dbReference type="ARBA" id="ARBA00023125"/>
    </source>
</evidence>
<dbReference type="PROSITE" id="PS51736">
    <property type="entry name" value="RECOMBINASES_3"/>
    <property type="match status" value="1"/>
</dbReference>
<dbReference type="GO" id="GO:0003677">
    <property type="term" value="F:DNA binding"/>
    <property type="evidence" value="ECO:0007669"/>
    <property type="project" value="UniProtKB-KW"/>
</dbReference>
<dbReference type="PANTHER" id="PTHR30461:SF2">
    <property type="entry name" value="SERINE RECOMBINASE PINE-RELATED"/>
    <property type="match status" value="1"/>
</dbReference>
<dbReference type="InterPro" id="IPR011109">
    <property type="entry name" value="DNA_bind_recombinase_dom"/>
</dbReference>
<proteinExistence type="predicted"/>
<name>A0A7W8E301_9BACT</name>
<feature type="domain" description="Resolvase/invertase-type recombinase catalytic" evidence="3">
    <location>
        <begin position="4"/>
        <end position="140"/>
    </location>
</feature>
<dbReference type="Gene3D" id="3.40.50.1390">
    <property type="entry name" value="Resolvase, N-terminal catalytic domain"/>
    <property type="match status" value="1"/>
</dbReference>
<dbReference type="EMBL" id="JACHIP010000002">
    <property type="protein sequence ID" value="MBB5056911.1"/>
    <property type="molecule type" value="Genomic_DNA"/>
</dbReference>
<dbReference type="Pfam" id="PF07508">
    <property type="entry name" value="Recombinase"/>
    <property type="match status" value="1"/>
</dbReference>
<dbReference type="GO" id="GO:0000150">
    <property type="term" value="F:DNA strand exchange activity"/>
    <property type="evidence" value="ECO:0007669"/>
    <property type="project" value="InterPro"/>
</dbReference>
<protein>
    <submittedName>
        <fullName evidence="4">DNA invertase Pin-like site-specific DNA recombinase</fullName>
    </submittedName>
</protein>
<dbReference type="SUPFAM" id="SSF53041">
    <property type="entry name" value="Resolvase-like"/>
    <property type="match status" value="1"/>
</dbReference>
<organism evidence="4 5">
    <name type="scientific">Granulicella aggregans</name>
    <dbReference type="NCBI Taxonomy" id="474949"/>
    <lineage>
        <taxon>Bacteria</taxon>
        <taxon>Pseudomonadati</taxon>
        <taxon>Acidobacteriota</taxon>
        <taxon>Terriglobia</taxon>
        <taxon>Terriglobales</taxon>
        <taxon>Acidobacteriaceae</taxon>
        <taxon>Granulicella</taxon>
    </lineage>
</organism>
<keyword evidence="1" id="KW-0238">DNA-binding</keyword>
<dbReference type="CDD" id="cd00338">
    <property type="entry name" value="Ser_Recombinase"/>
    <property type="match status" value="1"/>
</dbReference>
<dbReference type="AlphaFoldDB" id="A0A7W8E301"/>
<dbReference type="Pfam" id="PF00239">
    <property type="entry name" value="Resolvase"/>
    <property type="match status" value="1"/>
</dbReference>
<dbReference type="InterPro" id="IPR050639">
    <property type="entry name" value="SSR_resolvase"/>
</dbReference>
<reference evidence="4 5" key="1">
    <citation type="submission" date="2020-08" db="EMBL/GenBank/DDBJ databases">
        <title>Genomic Encyclopedia of Type Strains, Phase IV (KMG-V): Genome sequencing to study the core and pangenomes of soil and plant-associated prokaryotes.</title>
        <authorList>
            <person name="Whitman W."/>
        </authorList>
    </citation>
    <scope>NUCLEOTIDE SEQUENCE [LARGE SCALE GENOMIC DNA]</scope>
    <source>
        <strain evidence="4 5">M8UP14</strain>
    </source>
</reference>
<dbReference type="Proteomes" id="UP000540989">
    <property type="component" value="Unassembled WGS sequence"/>
</dbReference>
<accession>A0A7W8E301</accession>
<evidence type="ECO:0000256" key="2">
    <source>
        <dbReference type="ARBA" id="ARBA00023172"/>
    </source>
</evidence>
<dbReference type="SMART" id="SM00857">
    <property type="entry name" value="Resolvase"/>
    <property type="match status" value="1"/>
</dbReference>
<gene>
    <name evidence="4" type="ORF">HDF16_001596</name>
</gene>
<dbReference type="RefSeq" id="WP_184215249.1">
    <property type="nucleotide sequence ID" value="NZ_JACHIP010000002.1"/>
</dbReference>
<keyword evidence="2" id="KW-0233">DNA recombination</keyword>
<comment type="caution">
    <text evidence="4">The sequence shown here is derived from an EMBL/GenBank/DDBJ whole genome shotgun (WGS) entry which is preliminary data.</text>
</comment>
<evidence type="ECO:0000259" key="3">
    <source>
        <dbReference type="PROSITE" id="PS51736"/>
    </source>
</evidence>
<evidence type="ECO:0000313" key="5">
    <source>
        <dbReference type="Proteomes" id="UP000540989"/>
    </source>
</evidence>
<keyword evidence="5" id="KW-1185">Reference proteome</keyword>
<dbReference type="PANTHER" id="PTHR30461">
    <property type="entry name" value="DNA-INVERTASE FROM LAMBDOID PROPHAGE"/>
    <property type="match status" value="1"/>
</dbReference>
<dbReference type="InterPro" id="IPR006119">
    <property type="entry name" value="Resolv_N"/>
</dbReference>